<dbReference type="PANTHER" id="PTHR47272:SF2">
    <property type="entry name" value="PIGGYBAC TRANSPOSABLE ELEMENT-DERIVED PROTEIN 3-LIKE"/>
    <property type="match status" value="1"/>
</dbReference>
<dbReference type="AlphaFoldDB" id="A0A4C1UB70"/>
<dbReference type="OrthoDB" id="122438at2759"/>
<dbReference type="InterPro" id="IPR029526">
    <property type="entry name" value="PGBD"/>
</dbReference>
<organism evidence="2 3">
    <name type="scientific">Eumeta variegata</name>
    <name type="common">Bagworm moth</name>
    <name type="synonym">Eumeta japonica</name>
    <dbReference type="NCBI Taxonomy" id="151549"/>
    <lineage>
        <taxon>Eukaryota</taxon>
        <taxon>Metazoa</taxon>
        <taxon>Ecdysozoa</taxon>
        <taxon>Arthropoda</taxon>
        <taxon>Hexapoda</taxon>
        <taxon>Insecta</taxon>
        <taxon>Pterygota</taxon>
        <taxon>Neoptera</taxon>
        <taxon>Endopterygota</taxon>
        <taxon>Lepidoptera</taxon>
        <taxon>Glossata</taxon>
        <taxon>Ditrysia</taxon>
        <taxon>Tineoidea</taxon>
        <taxon>Psychidae</taxon>
        <taxon>Oiketicinae</taxon>
        <taxon>Eumeta</taxon>
    </lineage>
</organism>
<keyword evidence="3" id="KW-1185">Reference proteome</keyword>
<accession>A0A4C1UB70</accession>
<evidence type="ECO:0000313" key="3">
    <source>
        <dbReference type="Proteomes" id="UP000299102"/>
    </source>
</evidence>
<dbReference type="PANTHER" id="PTHR47272">
    <property type="entry name" value="DDE_TNP_1_7 DOMAIN-CONTAINING PROTEIN"/>
    <property type="match status" value="1"/>
</dbReference>
<evidence type="ECO:0000313" key="2">
    <source>
        <dbReference type="EMBL" id="GBP23588.1"/>
    </source>
</evidence>
<dbReference type="STRING" id="151549.A0A4C1UB70"/>
<dbReference type="Proteomes" id="UP000299102">
    <property type="component" value="Unassembled WGS sequence"/>
</dbReference>
<feature type="domain" description="PiggyBac transposable element-derived protein" evidence="1">
    <location>
        <begin position="30"/>
        <end position="239"/>
    </location>
</feature>
<comment type="caution">
    <text evidence="2">The sequence shown here is derived from an EMBL/GenBank/DDBJ whole genome shotgun (WGS) entry which is preliminary data.</text>
</comment>
<gene>
    <name evidence="2" type="primary">PGBD1</name>
    <name evidence="2" type="ORF">EVAR_80204_1</name>
</gene>
<evidence type="ECO:0000259" key="1">
    <source>
        <dbReference type="Pfam" id="PF13843"/>
    </source>
</evidence>
<name>A0A4C1UB70_EUMVA</name>
<dbReference type="Pfam" id="PF13843">
    <property type="entry name" value="DDE_Tnp_1_7"/>
    <property type="match status" value="1"/>
</dbReference>
<proteinExistence type="predicted"/>
<reference evidence="2 3" key="1">
    <citation type="journal article" date="2019" name="Commun. Biol.">
        <title>The bagworm genome reveals a unique fibroin gene that provides high tensile strength.</title>
        <authorList>
            <person name="Kono N."/>
            <person name="Nakamura H."/>
            <person name="Ohtoshi R."/>
            <person name="Tomita M."/>
            <person name="Numata K."/>
            <person name="Arakawa K."/>
        </authorList>
    </citation>
    <scope>NUCLEOTIDE SEQUENCE [LARGE SCALE GENOMIC DNA]</scope>
</reference>
<sequence>MLSEETNLHQVQNDPSSAFRVTEMDIRQFMGIGYKIYALSGVSGYAYETEYETGKKNITLPEEPDFGAASNVMKLSRMIPRHQNYQLYFDNYFTSLRLLEYLVKEGIYSLGTIRRNRIPDCNLLPEKVILKKPRGYSEEFVADVNDTDISNVVCKDNKIVTLVSTFAGTQPETDVRRWDKQNSRYMNIKQPNVVGEYNRHMGGVDLIDSIMGIYKIQLRSKQWQIHLFYHYLDLTMANA</sequence>
<protein>
    <submittedName>
        <fullName evidence="2">PiggyBac transposable element-derived protein 1</fullName>
    </submittedName>
</protein>
<dbReference type="EMBL" id="BGZK01000152">
    <property type="protein sequence ID" value="GBP23588.1"/>
    <property type="molecule type" value="Genomic_DNA"/>
</dbReference>